<evidence type="ECO:0000256" key="7">
    <source>
        <dbReference type="ARBA" id="ARBA00047899"/>
    </source>
</evidence>
<keyword evidence="3" id="KW-0808">Transferase</keyword>
<feature type="domain" description="Protein kinase" evidence="10">
    <location>
        <begin position="1"/>
        <end position="212"/>
    </location>
</feature>
<comment type="caution">
    <text evidence="11">The sequence shown here is derived from an EMBL/GenBank/DDBJ whole genome shotgun (WGS) entry which is preliminary data.</text>
</comment>
<dbReference type="InterPro" id="IPR011009">
    <property type="entry name" value="Kinase-like_dom_sf"/>
</dbReference>
<sequence length="294" mass="32489">MELEASLQDETRLFFVMELMDCDLLAVLNGYRFSRRANARRWICQIALGLSAIHASGVIHRDIKPENLLLDADGNIRISDFGSAYTELRATCLDPTKLYAYEVTGTWAYMAPEMLANRRKSKSHAKRYGLAVDYWSLGCVAFELVANEPDALFDSEEELRRYLSWQQNGHTATSYLTFAGLSEDAESLLSGLLAADPSKRYRDTDLRAHPYFQHDDGYMPPLPSTSVANTNFAPPAHPSSSTLSLARLVRPFVPLSILLLTVVAASRAPPPNQLVPAHGAGAGQRESRCAGPLN</sequence>
<dbReference type="Pfam" id="PF00069">
    <property type="entry name" value="Pkinase"/>
    <property type="match status" value="1"/>
</dbReference>
<evidence type="ECO:0000256" key="2">
    <source>
        <dbReference type="ARBA" id="ARBA00022527"/>
    </source>
</evidence>
<dbReference type="PROSITE" id="PS50011">
    <property type="entry name" value="PROTEIN_KINASE_DOM"/>
    <property type="match status" value="1"/>
</dbReference>
<protein>
    <recommendedName>
        <fullName evidence="1">non-specific serine/threonine protein kinase</fullName>
        <ecNumber evidence="1">2.7.11.1</ecNumber>
    </recommendedName>
</protein>
<dbReference type="PANTHER" id="PTHR24356:SF1">
    <property type="entry name" value="SERINE_THREONINE-PROTEIN KINASE GREATWALL"/>
    <property type="match status" value="1"/>
</dbReference>
<dbReference type="AlphaFoldDB" id="A0AAD6XTA7"/>
<reference evidence="11" key="1">
    <citation type="submission" date="2023-03" db="EMBL/GenBank/DDBJ databases">
        <title>Massive genome expansion in bonnet fungi (Mycena s.s.) driven by repeated elements and novel gene families across ecological guilds.</title>
        <authorList>
            <consortium name="Lawrence Berkeley National Laboratory"/>
            <person name="Harder C.B."/>
            <person name="Miyauchi S."/>
            <person name="Viragh M."/>
            <person name="Kuo A."/>
            <person name="Thoen E."/>
            <person name="Andreopoulos B."/>
            <person name="Lu D."/>
            <person name="Skrede I."/>
            <person name="Drula E."/>
            <person name="Henrissat B."/>
            <person name="Morin E."/>
            <person name="Kohler A."/>
            <person name="Barry K."/>
            <person name="LaButti K."/>
            <person name="Morin E."/>
            <person name="Salamov A."/>
            <person name="Lipzen A."/>
            <person name="Mereny Z."/>
            <person name="Hegedus B."/>
            <person name="Baldrian P."/>
            <person name="Stursova M."/>
            <person name="Weitz H."/>
            <person name="Taylor A."/>
            <person name="Grigoriev I.V."/>
            <person name="Nagy L.G."/>
            <person name="Martin F."/>
            <person name="Kauserud H."/>
        </authorList>
    </citation>
    <scope>NUCLEOTIDE SEQUENCE</scope>
    <source>
        <strain evidence="11">CBHHK173m</strain>
    </source>
</reference>
<keyword evidence="2" id="KW-0723">Serine/threonine-protein kinase</keyword>
<dbReference type="SUPFAM" id="SSF56112">
    <property type="entry name" value="Protein kinase-like (PK-like)"/>
    <property type="match status" value="1"/>
</dbReference>
<dbReference type="GO" id="GO:0035556">
    <property type="term" value="P:intracellular signal transduction"/>
    <property type="evidence" value="ECO:0007669"/>
    <property type="project" value="TreeGrafter"/>
</dbReference>
<accession>A0AAD6XTA7</accession>
<keyword evidence="4" id="KW-0547">Nucleotide-binding</keyword>
<dbReference type="PROSITE" id="PS00108">
    <property type="entry name" value="PROTEIN_KINASE_ST"/>
    <property type="match status" value="1"/>
</dbReference>
<dbReference type="InterPro" id="IPR050236">
    <property type="entry name" value="Ser_Thr_kinase_AGC"/>
</dbReference>
<dbReference type="EC" id="2.7.11.1" evidence="1"/>
<dbReference type="InterPro" id="IPR000719">
    <property type="entry name" value="Prot_kinase_dom"/>
</dbReference>
<evidence type="ECO:0000256" key="9">
    <source>
        <dbReference type="SAM" id="MobiDB-lite"/>
    </source>
</evidence>
<name>A0AAD6XTA7_9AGAR</name>
<evidence type="ECO:0000256" key="4">
    <source>
        <dbReference type="ARBA" id="ARBA00022741"/>
    </source>
</evidence>
<evidence type="ECO:0000313" key="11">
    <source>
        <dbReference type="EMBL" id="KAJ7093979.1"/>
    </source>
</evidence>
<comment type="catalytic activity">
    <reaction evidence="8">
        <text>L-seryl-[protein] + ATP = O-phospho-L-seryl-[protein] + ADP + H(+)</text>
        <dbReference type="Rhea" id="RHEA:17989"/>
        <dbReference type="Rhea" id="RHEA-COMP:9863"/>
        <dbReference type="Rhea" id="RHEA-COMP:11604"/>
        <dbReference type="ChEBI" id="CHEBI:15378"/>
        <dbReference type="ChEBI" id="CHEBI:29999"/>
        <dbReference type="ChEBI" id="CHEBI:30616"/>
        <dbReference type="ChEBI" id="CHEBI:83421"/>
        <dbReference type="ChEBI" id="CHEBI:456216"/>
        <dbReference type="EC" id="2.7.11.1"/>
    </reaction>
</comment>
<keyword evidence="5 11" id="KW-0418">Kinase</keyword>
<dbReference type="Gene3D" id="1.10.510.10">
    <property type="entry name" value="Transferase(Phosphotransferase) domain 1"/>
    <property type="match status" value="1"/>
</dbReference>
<evidence type="ECO:0000259" key="10">
    <source>
        <dbReference type="PROSITE" id="PS50011"/>
    </source>
</evidence>
<evidence type="ECO:0000256" key="8">
    <source>
        <dbReference type="ARBA" id="ARBA00048679"/>
    </source>
</evidence>
<evidence type="ECO:0000313" key="12">
    <source>
        <dbReference type="Proteomes" id="UP001222325"/>
    </source>
</evidence>
<dbReference type="EMBL" id="JARJCN010000015">
    <property type="protein sequence ID" value="KAJ7093979.1"/>
    <property type="molecule type" value="Genomic_DNA"/>
</dbReference>
<comment type="catalytic activity">
    <reaction evidence="7">
        <text>L-threonyl-[protein] + ATP = O-phospho-L-threonyl-[protein] + ADP + H(+)</text>
        <dbReference type="Rhea" id="RHEA:46608"/>
        <dbReference type="Rhea" id="RHEA-COMP:11060"/>
        <dbReference type="Rhea" id="RHEA-COMP:11605"/>
        <dbReference type="ChEBI" id="CHEBI:15378"/>
        <dbReference type="ChEBI" id="CHEBI:30013"/>
        <dbReference type="ChEBI" id="CHEBI:30616"/>
        <dbReference type="ChEBI" id="CHEBI:61977"/>
        <dbReference type="ChEBI" id="CHEBI:456216"/>
        <dbReference type="EC" id="2.7.11.1"/>
    </reaction>
</comment>
<keyword evidence="12" id="KW-1185">Reference proteome</keyword>
<feature type="region of interest" description="Disordered" evidence="9">
    <location>
        <begin position="272"/>
        <end position="294"/>
    </location>
</feature>
<gene>
    <name evidence="11" type="ORF">B0H15DRAFT_776380</name>
</gene>
<evidence type="ECO:0000256" key="3">
    <source>
        <dbReference type="ARBA" id="ARBA00022679"/>
    </source>
</evidence>
<dbReference type="Proteomes" id="UP001222325">
    <property type="component" value="Unassembled WGS sequence"/>
</dbReference>
<organism evidence="11 12">
    <name type="scientific">Mycena belliarum</name>
    <dbReference type="NCBI Taxonomy" id="1033014"/>
    <lineage>
        <taxon>Eukaryota</taxon>
        <taxon>Fungi</taxon>
        <taxon>Dikarya</taxon>
        <taxon>Basidiomycota</taxon>
        <taxon>Agaricomycotina</taxon>
        <taxon>Agaricomycetes</taxon>
        <taxon>Agaricomycetidae</taxon>
        <taxon>Agaricales</taxon>
        <taxon>Marasmiineae</taxon>
        <taxon>Mycenaceae</taxon>
        <taxon>Mycena</taxon>
    </lineage>
</organism>
<dbReference type="GO" id="GO:0005524">
    <property type="term" value="F:ATP binding"/>
    <property type="evidence" value="ECO:0007669"/>
    <property type="project" value="UniProtKB-KW"/>
</dbReference>
<proteinExistence type="predicted"/>
<dbReference type="GO" id="GO:0004674">
    <property type="term" value="F:protein serine/threonine kinase activity"/>
    <property type="evidence" value="ECO:0007669"/>
    <property type="project" value="UniProtKB-KW"/>
</dbReference>
<evidence type="ECO:0000256" key="5">
    <source>
        <dbReference type="ARBA" id="ARBA00022777"/>
    </source>
</evidence>
<dbReference type="PANTHER" id="PTHR24356">
    <property type="entry name" value="SERINE/THREONINE-PROTEIN KINASE"/>
    <property type="match status" value="1"/>
</dbReference>
<dbReference type="SMART" id="SM00220">
    <property type="entry name" value="S_TKc"/>
    <property type="match status" value="1"/>
</dbReference>
<evidence type="ECO:0000256" key="6">
    <source>
        <dbReference type="ARBA" id="ARBA00022840"/>
    </source>
</evidence>
<dbReference type="InterPro" id="IPR008271">
    <property type="entry name" value="Ser/Thr_kinase_AS"/>
</dbReference>
<keyword evidence="6" id="KW-0067">ATP-binding</keyword>
<evidence type="ECO:0000256" key="1">
    <source>
        <dbReference type="ARBA" id="ARBA00012513"/>
    </source>
</evidence>